<dbReference type="RefSeq" id="WP_138640750.1">
    <property type="nucleotide sequence ID" value="NZ_JASWDG010000164.1"/>
</dbReference>
<keyword evidence="2" id="KW-1185">Reference proteome</keyword>
<dbReference type="Proteomes" id="UP000305238">
    <property type="component" value="Unassembled WGS sequence"/>
</dbReference>
<dbReference type="OrthoDB" id="5346627at2"/>
<comment type="caution">
    <text evidence="1">The sequence shown here is derived from an EMBL/GenBank/DDBJ whole genome shotgun (WGS) entry which is preliminary data.</text>
</comment>
<evidence type="ECO:0000313" key="1">
    <source>
        <dbReference type="EMBL" id="TMR29783.1"/>
    </source>
</evidence>
<proteinExistence type="predicted"/>
<protein>
    <submittedName>
        <fullName evidence="1">Uncharacterized protein</fullName>
    </submittedName>
</protein>
<organism evidence="1 2">
    <name type="scientific">Actinomadura geliboluensis</name>
    <dbReference type="NCBI Taxonomy" id="882440"/>
    <lineage>
        <taxon>Bacteria</taxon>
        <taxon>Bacillati</taxon>
        <taxon>Actinomycetota</taxon>
        <taxon>Actinomycetes</taxon>
        <taxon>Streptosporangiales</taxon>
        <taxon>Thermomonosporaceae</taxon>
        <taxon>Actinomadura</taxon>
    </lineage>
</organism>
<reference evidence="1 2" key="1">
    <citation type="submission" date="2019-05" db="EMBL/GenBank/DDBJ databases">
        <title>Draft genome sequence of Actinomadura geliboluensis A8036.</title>
        <authorList>
            <person name="Saricaoglu S."/>
            <person name="Isik K."/>
        </authorList>
    </citation>
    <scope>NUCLEOTIDE SEQUENCE [LARGE SCALE GENOMIC DNA]</scope>
    <source>
        <strain evidence="1 2">A8036</strain>
    </source>
</reference>
<sequence length="292" mass="31505">MAHELNAVLGKREVLERLASEHGVPVVALSHGFALIPLTSEVIVLFVGDGGTDAPESSLALQRRLDEVFQDWSAHGPVVHATNDTHGGSPGEQATRIWQSGTVVFAQRGHAYSGPISMALQRLGVTGGRIGHDEFDIVGLGRHRKTAAWLESPIQRVSGHELGRSNATREGGGTGSMTNTADRQIPQYLDLVGAGWHDILMRAHAELLQVLPNYQVAQVKEKWGMLDINLGVYIDPATGEVGINRELGARVSDILQAARDESRRTCEVCGEPGRETDRGWIKTLCPDHGGQG</sequence>
<gene>
    <name evidence="1" type="ORF">ETD96_34925</name>
</gene>
<dbReference type="EMBL" id="VCKZ01000368">
    <property type="protein sequence ID" value="TMR29783.1"/>
    <property type="molecule type" value="Genomic_DNA"/>
</dbReference>
<evidence type="ECO:0000313" key="2">
    <source>
        <dbReference type="Proteomes" id="UP000305238"/>
    </source>
</evidence>
<dbReference type="AlphaFoldDB" id="A0A5S4GA08"/>
<accession>A0A5S4GA08</accession>
<name>A0A5S4GA08_9ACTN</name>